<accession>A0A6G0XSC3</accession>
<keyword evidence="3" id="KW-1185">Reference proteome</keyword>
<organism evidence="2 3">
    <name type="scientific">Aphis craccivora</name>
    <name type="common">Cowpea aphid</name>
    <dbReference type="NCBI Taxonomy" id="307492"/>
    <lineage>
        <taxon>Eukaryota</taxon>
        <taxon>Metazoa</taxon>
        <taxon>Ecdysozoa</taxon>
        <taxon>Arthropoda</taxon>
        <taxon>Hexapoda</taxon>
        <taxon>Insecta</taxon>
        <taxon>Pterygota</taxon>
        <taxon>Neoptera</taxon>
        <taxon>Paraneoptera</taxon>
        <taxon>Hemiptera</taxon>
        <taxon>Sternorrhyncha</taxon>
        <taxon>Aphidomorpha</taxon>
        <taxon>Aphidoidea</taxon>
        <taxon>Aphididae</taxon>
        <taxon>Aphidini</taxon>
        <taxon>Aphis</taxon>
        <taxon>Aphis</taxon>
    </lineage>
</organism>
<feature type="compositionally biased region" description="Low complexity" evidence="1">
    <location>
        <begin position="102"/>
        <end position="112"/>
    </location>
</feature>
<dbReference type="Proteomes" id="UP000478052">
    <property type="component" value="Unassembled WGS sequence"/>
</dbReference>
<reference evidence="2 3" key="1">
    <citation type="submission" date="2019-08" db="EMBL/GenBank/DDBJ databases">
        <title>Whole genome of Aphis craccivora.</title>
        <authorList>
            <person name="Voronova N.V."/>
            <person name="Shulinski R.S."/>
            <person name="Bandarenka Y.V."/>
            <person name="Zhorov D.G."/>
            <person name="Warner D."/>
        </authorList>
    </citation>
    <scope>NUCLEOTIDE SEQUENCE [LARGE SCALE GENOMIC DNA]</scope>
    <source>
        <strain evidence="2">180601</strain>
        <tissue evidence="2">Whole Body</tissue>
    </source>
</reference>
<evidence type="ECO:0000313" key="3">
    <source>
        <dbReference type="Proteomes" id="UP000478052"/>
    </source>
</evidence>
<comment type="caution">
    <text evidence="2">The sequence shown here is derived from an EMBL/GenBank/DDBJ whole genome shotgun (WGS) entry which is preliminary data.</text>
</comment>
<name>A0A6G0XSC3_APHCR</name>
<sequence length="159" mass="18202">MAWSVVHFFNDNTVEVVPDFWFNKFKNMCAWPMDHSAKNIERREKPSSKKFFFLKARLFPGCEKIENILDARHRCKLAEQTSDVDGVIQLNKKRRSRKKINFKNSSSSSSEDNNNDESDAFNDLPAYSSNSDDDQISEKTNKASAVSLETYSGSKKSSS</sequence>
<dbReference type="AlphaFoldDB" id="A0A6G0XSC3"/>
<evidence type="ECO:0000313" key="2">
    <source>
        <dbReference type="EMBL" id="KAF0743239.1"/>
    </source>
</evidence>
<feature type="compositionally biased region" description="Polar residues" evidence="1">
    <location>
        <begin position="142"/>
        <end position="159"/>
    </location>
</feature>
<proteinExistence type="predicted"/>
<dbReference type="EMBL" id="VUJU01007601">
    <property type="protein sequence ID" value="KAF0743239.1"/>
    <property type="molecule type" value="Genomic_DNA"/>
</dbReference>
<feature type="region of interest" description="Disordered" evidence="1">
    <location>
        <begin position="94"/>
        <end position="159"/>
    </location>
</feature>
<protein>
    <submittedName>
        <fullName evidence="2">Uncharacterized protein</fullName>
    </submittedName>
</protein>
<gene>
    <name evidence="2" type="ORF">FWK35_00032204</name>
</gene>
<evidence type="ECO:0000256" key="1">
    <source>
        <dbReference type="SAM" id="MobiDB-lite"/>
    </source>
</evidence>
<feature type="non-terminal residue" evidence="2">
    <location>
        <position position="159"/>
    </location>
</feature>
<dbReference type="OrthoDB" id="6622533at2759"/>